<organism evidence="4 5">
    <name type="scientific">Aliiroseovarius crassostreae</name>
    <dbReference type="NCBI Taxonomy" id="154981"/>
    <lineage>
        <taxon>Bacteria</taxon>
        <taxon>Pseudomonadati</taxon>
        <taxon>Pseudomonadota</taxon>
        <taxon>Alphaproteobacteria</taxon>
        <taxon>Rhodobacterales</taxon>
        <taxon>Paracoccaceae</taxon>
        <taxon>Aliiroseovarius</taxon>
    </lineage>
</organism>
<reference evidence="4 5" key="1">
    <citation type="submission" date="2015-09" db="EMBL/GenBank/DDBJ databases">
        <title>Draft genome sequence of Aliiroseovarius crassostreae CV919-312TSm, the causative agent of Roseovarius Oyster Disease (formerly Juvenile Oyster Disease).</title>
        <authorList>
            <person name="Kessner L."/>
            <person name="Spinard E."/>
            <person name="Nelson D."/>
        </authorList>
    </citation>
    <scope>NUCLEOTIDE SEQUENCE [LARGE SCALE GENOMIC DNA]</scope>
    <source>
        <strain evidence="4 5">CV919-312</strain>
    </source>
</reference>
<dbReference type="OrthoDB" id="9785326at2"/>
<proteinExistence type="inferred from homology"/>
<dbReference type="InterPro" id="IPR007428">
    <property type="entry name" value="MlaA"/>
</dbReference>
<dbReference type="PANTHER" id="PTHR30035">
    <property type="entry name" value="LIPOPROTEIN VACJ-RELATED"/>
    <property type="match status" value="1"/>
</dbReference>
<comment type="caution">
    <text evidence="4">The sequence shown here is derived from an EMBL/GenBank/DDBJ whole genome shotgun (WGS) entry which is preliminary data.</text>
</comment>
<evidence type="ECO:0000256" key="2">
    <source>
        <dbReference type="ARBA" id="ARBA00022729"/>
    </source>
</evidence>
<dbReference type="Pfam" id="PF04333">
    <property type="entry name" value="MlaA"/>
    <property type="match status" value="1"/>
</dbReference>
<dbReference type="PROSITE" id="PS51257">
    <property type="entry name" value="PROKAR_LIPOPROTEIN"/>
    <property type="match status" value="1"/>
</dbReference>
<dbReference type="Proteomes" id="UP000050471">
    <property type="component" value="Unassembled WGS sequence"/>
</dbReference>
<sequence length="242" mass="26515">MKKTHVFAAIMLIVLGACAKAPVPAGYDDPHEAQNRRTHKANITLDRMLVSPAAQVYGQVPKPTRTAVANFADNASLPGAVVNKLLQGQIDDAVHNTVRFLFNSAFGLLGLFDVASDIGLEERESDFGETLHVWGMAEGDYVVLPFFGASTERDTLGIVGDFVMNPLGYVLPTGWTNVPKGAWVMSKFGDRYDFADSVDSILYSEGDGYATLQLYYLDSRRYELGQVVEDGELDDLYEAYDG</sequence>
<feature type="chain" id="PRO_5006139870" description="VacJ lipoprotein" evidence="3">
    <location>
        <begin position="20"/>
        <end position="242"/>
    </location>
</feature>
<evidence type="ECO:0008006" key="6">
    <source>
        <dbReference type="Google" id="ProtNLM"/>
    </source>
</evidence>
<dbReference type="GO" id="GO:0120010">
    <property type="term" value="P:intermembrane phospholipid transfer"/>
    <property type="evidence" value="ECO:0007669"/>
    <property type="project" value="TreeGrafter"/>
</dbReference>
<keyword evidence="5" id="KW-1185">Reference proteome</keyword>
<dbReference type="EMBL" id="LKBA01000001">
    <property type="protein sequence ID" value="KPN64942.1"/>
    <property type="molecule type" value="Genomic_DNA"/>
</dbReference>
<keyword evidence="2 3" id="KW-0732">Signal</keyword>
<accession>A0A0P7IL52</accession>
<evidence type="ECO:0000313" key="5">
    <source>
        <dbReference type="Proteomes" id="UP000050471"/>
    </source>
</evidence>
<feature type="signal peptide" evidence="3">
    <location>
        <begin position="1"/>
        <end position="19"/>
    </location>
</feature>
<evidence type="ECO:0000313" key="4">
    <source>
        <dbReference type="EMBL" id="KPN64942.1"/>
    </source>
</evidence>
<gene>
    <name evidence="4" type="ORF">AKJ29_06915</name>
</gene>
<dbReference type="RefSeq" id="WP_055187420.1">
    <property type="nucleotide sequence ID" value="NZ_FPBS01000008.1"/>
</dbReference>
<name>A0A0P7IL52_9RHOB</name>
<dbReference type="AlphaFoldDB" id="A0A0P7IL52"/>
<dbReference type="PRINTS" id="PR01805">
    <property type="entry name" value="VACJLIPOPROT"/>
</dbReference>
<evidence type="ECO:0000256" key="3">
    <source>
        <dbReference type="SAM" id="SignalP"/>
    </source>
</evidence>
<dbReference type="PANTHER" id="PTHR30035:SF3">
    <property type="entry name" value="INTERMEMBRANE PHOSPHOLIPID TRANSPORT SYSTEM LIPOPROTEIN MLAA"/>
    <property type="match status" value="1"/>
</dbReference>
<evidence type="ECO:0000256" key="1">
    <source>
        <dbReference type="ARBA" id="ARBA00010634"/>
    </source>
</evidence>
<dbReference type="STRING" id="154981.AKJ29_06915"/>
<protein>
    <recommendedName>
        <fullName evidence="6">VacJ lipoprotein</fullName>
    </recommendedName>
</protein>
<comment type="similarity">
    <text evidence="1">Belongs to the MlaA family.</text>
</comment>
<dbReference type="GO" id="GO:0016020">
    <property type="term" value="C:membrane"/>
    <property type="evidence" value="ECO:0007669"/>
    <property type="project" value="InterPro"/>
</dbReference>